<evidence type="ECO:0000313" key="2">
    <source>
        <dbReference type="EMBL" id="GLJ77458.1"/>
    </source>
</evidence>
<sequence length="185" mass="20049">MATLALINGAPSAGKSTIAERYAEEHPLALVLDIDVVRGLLGHWRGSPTEAGLHARDLAIGMARTHLLAGHDVVVPQLLARIDFIERLEALSLEVGCPFVEVVLLTGPDEAERRFERRSAAPTDDRHRDASALQSTPGTPSIREYYERMLGVVDQRPGTVRIDAADGDVDGTYRAFLAAMDAATR</sequence>
<dbReference type="InterPro" id="IPR027417">
    <property type="entry name" value="P-loop_NTPase"/>
</dbReference>
<accession>A0A9W6M0K2</accession>
<keyword evidence="3" id="KW-1185">Reference proteome</keyword>
<dbReference type="EMBL" id="BSEN01000015">
    <property type="protein sequence ID" value="GLJ77458.1"/>
    <property type="molecule type" value="Genomic_DNA"/>
</dbReference>
<dbReference type="RefSeq" id="WP_271178100.1">
    <property type="nucleotide sequence ID" value="NZ_BAAAJO010000003.1"/>
</dbReference>
<dbReference type="SUPFAM" id="SSF52540">
    <property type="entry name" value="P-loop containing nucleoside triphosphate hydrolases"/>
    <property type="match status" value="1"/>
</dbReference>
<proteinExistence type="predicted"/>
<name>A0A9W6M0K2_9MICO</name>
<dbReference type="AlphaFoldDB" id="A0A9W6M0K2"/>
<dbReference type="Proteomes" id="UP001142372">
    <property type="component" value="Unassembled WGS sequence"/>
</dbReference>
<protein>
    <submittedName>
        <fullName evidence="2">Uncharacterized protein</fullName>
    </submittedName>
</protein>
<reference evidence="2" key="1">
    <citation type="journal article" date="2014" name="Int. J. Syst. Evol. Microbiol.">
        <title>Complete genome sequence of Corynebacterium casei LMG S-19264T (=DSM 44701T), isolated from a smear-ripened cheese.</title>
        <authorList>
            <consortium name="US DOE Joint Genome Institute (JGI-PGF)"/>
            <person name="Walter F."/>
            <person name="Albersmeier A."/>
            <person name="Kalinowski J."/>
            <person name="Ruckert C."/>
        </authorList>
    </citation>
    <scope>NUCLEOTIDE SEQUENCE</scope>
    <source>
        <strain evidence="2">VKM Ac-1401</strain>
    </source>
</reference>
<evidence type="ECO:0000256" key="1">
    <source>
        <dbReference type="SAM" id="MobiDB-lite"/>
    </source>
</evidence>
<comment type="caution">
    <text evidence="2">The sequence shown here is derived from an EMBL/GenBank/DDBJ whole genome shotgun (WGS) entry which is preliminary data.</text>
</comment>
<evidence type="ECO:0000313" key="3">
    <source>
        <dbReference type="Proteomes" id="UP001142372"/>
    </source>
</evidence>
<dbReference type="Pfam" id="PF13671">
    <property type="entry name" value="AAA_33"/>
    <property type="match status" value="1"/>
</dbReference>
<feature type="region of interest" description="Disordered" evidence="1">
    <location>
        <begin position="115"/>
        <end position="139"/>
    </location>
</feature>
<dbReference type="Gene3D" id="3.40.50.300">
    <property type="entry name" value="P-loop containing nucleotide triphosphate hydrolases"/>
    <property type="match status" value="1"/>
</dbReference>
<feature type="compositionally biased region" description="Basic and acidic residues" evidence="1">
    <location>
        <begin position="115"/>
        <end position="130"/>
    </location>
</feature>
<organism evidence="2 3">
    <name type="scientific">Leifsonia poae</name>
    <dbReference type="NCBI Taxonomy" id="110933"/>
    <lineage>
        <taxon>Bacteria</taxon>
        <taxon>Bacillati</taxon>
        <taxon>Actinomycetota</taxon>
        <taxon>Actinomycetes</taxon>
        <taxon>Micrococcales</taxon>
        <taxon>Microbacteriaceae</taxon>
        <taxon>Leifsonia</taxon>
    </lineage>
</organism>
<reference evidence="2" key="2">
    <citation type="submission" date="2023-01" db="EMBL/GenBank/DDBJ databases">
        <authorList>
            <person name="Sun Q."/>
            <person name="Evtushenko L."/>
        </authorList>
    </citation>
    <scope>NUCLEOTIDE SEQUENCE</scope>
    <source>
        <strain evidence="2">VKM Ac-1401</strain>
    </source>
</reference>
<gene>
    <name evidence="2" type="ORF">GCM10017584_30320</name>
</gene>